<dbReference type="PROSITE" id="PS50240">
    <property type="entry name" value="TRYPSIN_DOM"/>
    <property type="match status" value="1"/>
</dbReference>
<dbReference type="GO" id="GO:0006508">
    <property type="term" value="P:proteolysis"/>
    <property type="evidence" value="ECO:0007669"/>
    <property type="project" value="InterPro"/>
</dbReference>
<dbReference type="Pfam" id="PF00089">
    <property type="entry name" value="Trypsin"/>
    <property type="match status" value="2"/>
</dbReference>
<keyword evidence="3" id="KW-0812">Transmembrane</keyword>
<dbReference type="GO" id="GO:0004252">
    <property type="term" value="F:serine-type endopeptidase activity"/>
    <property type="evidence" value="ECO:0007669"/>
    <property type="project" value="InterPro"/>
</dbReference>
<evidence type="ECO:0000256" key="2">
    <source>
        <dbReference type="ARBA" id="ARBA00024195"/>
    </source>
</evidence>
<dbReference type="Proteomes" id="UP000887540">
    <property type="component" value="Unplaced"/>
</dbReference>
<keyword evidence="5" id="KW-1185">Reference proteome</keyword>
<dbReference type="PROSITE" id="PS00134">
    <property type="entry name" value="TRYPSIN_HIS"/>
    <property type="match status" value="1"/>
</dbReference>
<evidence type="ECO:0000313" key="6">
    <source>
        <dbReference type="WBParaSite" id="ACRNAN_scaffold5998.g25955.t1"/>
    </source>
</evidence>
<dbReference type="InterPro" id="IPR009003">
    <property type="entry name" value="Peptidase_S1_PA"/>
</dbReference>
<dbReference type="InterPro" id="IPR051487">
    <property type="entry name" value="Ser/Thr_Proteases_Immune/Dev"/>
</dbReference>
<feature type="domain" description="Peptidase S1" evidence="4">
    <location>
        <begin position="51"/>
        <end position="333"/>
    </location>
</feature>
<dbReference type="AlphaFoldDB" id="A0A914E6Y4"/>
<dbReference type="InterPro" id="IPR001314">
    <property type="entry name" value="Peptidase_S1A"/>
</dbReference>
<evidence type="ECO:0000259" key="4">
    <source>
        <dbReference type="PROSITE" id="PS50240"/>
    </source>
</evidence>
<dbReference type="WBParaSite" id="ACRNAN_scaffold5998.g25955.t1">
    <property type="protein sequence ID" value="ACRNAN_scaffold5998.g25955.t1"/>
    <property type="gene ID" value="ACRNAN_scaffold5998.g25955"/>
</dbReference>
<dbReference type="InterPro" id="IPR043504">
    <property type="entry name" value="Peptidase_S1_PA_chymotrypsin"/>
</dbReference>
<feature type="transmembrane region" description="Helical" evidence="3">
    <location>
        <begin position="12"/>
        <end position="33"/>
    </location>
</feature>
<reference evidence="6" key="1">
    <citation type="submission" date="2022-11" db="UniProtKB">
        <authorList>
            <consortium name="WormBaseParasite"/>
        </authorList>
    </citation>
    <scope>IDENTIFICATION</scope>
</reference>
<proteinExistence type="inferred from homology"/>
<evidence type="ECO:0000313" key="5">
    <source>
        <dbReference type="Proteomes" id="UP000887540"/>
    </source>
</evidence>
<dbReference type="PANTHER" id="PTHR24256">
    <property type="entry name" value="TRYPTASE-RELATED"/>
    <property type="match status" value="1"/>
</dbReference>
<accession>A0A914E6Y4</accession>
<organism evidence="5 6">
    <name type="scientific">Acrobeloides nanus</name>
    <dbReference type="NCBI Taxonomy" id="290746"/>
    <lineage>
        <taxon>Eukaryota</taxon>
        <taxon>Metazoa</taxon>
        <taxon>Ecdysozoa</taxon>
        <taxon>Nematoda</taxon>
        <taxon>Chromadorea</taxon>
        <taxon>Rhabditida</taxon>
        <taxon>Tylenchina</taxon>
        <taxon>Cephalobomorpha</taxon>
        <taxon>Cephaloboidea</taxon>
        <taxon>Cephalobidae</taxon>
        <taxon>Acrobeloides</taxon>
    </lineage>
</organism>
<keyword evidence="1" id="KW-1015">Disulfide bond</keyword>
<comment type="similarity">
    <text evidence="2">Belongs to the peptidase S1 family. CLIP subfamily.</text>
</comment>
<name>A0A914E6Y4_9BILA</name>
<dbReference type="Gene3D" id="2.40.10.10">
    <property type="entry name" value="Trypsin-like serine proteases"/>
    <property type="match status" value="2"/>
</dbReference>
<dbReference type="InterPro" id="IPR018114">
    <property type="entry name" value="TRYPSIN_HIS"/>
</dbReference>
<dbReference type="InterPro" id="IPR001254">
    <property type="entry name" value="Trypsin_dom"/>
</dbReference>
<keyword evidence="3" id="KW-0472">Membrane</keyword>
<protein>
    <submittedName>
        <fullName evidence="6">Peptidase S1 domain-containing protein</fullName>
    </submittedName>
</protein>
<dbReference type="PRINTS" id="PR00722">
    <property type="entry name" value="CHYMOTRYPSIN"/>
</dbReference>
<sequence>MAKNCCKRFCQCCCLTIFAIVAAFFILVLSLWIGDSVTIYYQPNECGFRPGFNGSFSNWDYDRNTAKRNALEREFPWMAKIVSRETKNATHYEVVYCSATLISHEYAITAGHCVDSSPQYRAIIFGKNSIVDSDGLVLTELSAVNPFGIFFPDVRQIKSVDVKLHPEYLAYVNRRGEKEIENDIALVKLNPPIVFGDNIQPICMANSDYSFSSQHGETSANFRVGKTMLWPQDKCEHFLNKPSILCSGTLDTSHNNNGDSGGPVMIRDQMYKLENRETQDGVQNRVTLKPIKERWYQIGVHSFSVTSKGSNRRFLDAATRTSKYCDFIEANSDVKCKIFGIEEAIGEMENSK</sequence>
<dbReference type="SMART" id="SM00020">
    <property type="entry name" value="Tryp_SPc"/>
    <property type="match status" value="1"/>
</dbReference>
<evidence type="ECO:0000256" key="3">
    <source>
        <dbReference type="SAM" id="Phobius"/>
    </source>
</evidence>
<keyword evidence="3" id="KW-1133">Transmembrane helix</keyword>
<evidence type="ECO:0000256" key="1">
    <source>
        <dbReference type="ARBA" id="ARBA00023157"/>
    </source>
</evidence>
<dbReference type="SUPFAM" id="SSF50494">
    <property type="entry name" value="Trypsin-like serine proteases"/>
    <property type="match status" value="1"/>
</dbReference>